<proteinExistence type="predicted"/>
<dbReference type="InterPro" id="IPR011990">
    <property type="entry name" value="TPR-like_helical_dom_sf"/>
</dbReference>
<dbReference type="Gene3D" id="1.20.930.20">
    <property type="entry name" value="Adaptor protein Cbl, N-terminal domain"/>
    <property type="match status" value="1"/>
</dbReference>
<organism evidence="2 3">
    <name type="scientific">Exidia glandulosa HHB12029</name>
    <dbReference type="NCBI Taxonomy" id="1314781"/>
    <lineage>
        <taxon>Eukaryota</taxon>
        <taxon>Fungi</taxon>
        <taxon>Dikarya</taxon>
        <taxon>Basidiomycota</taxon>
        <taxon>Agaricomycotina</taxon>
        <taxon>Agaricomycetes</taxon>
        <taxon>Auriculariales</taxon>
        <taxon>Exidiaceae</taxon>
        <taxon>Exidia</taxon>
    </lineage>
</organism>
<dbReference type="InParanoid" id="A0A165EYE0"/>
<reference evidence="2 3" key="1">
    <citation type="journal article" date="2016" name="Mol. Biol. Evol.">
        <title>Comparative Genomics of Early-Diverging Mushroom-Forming Fungi Provides Insights into the Origins of Lignocellulose Decay Capabilities.</title>
        <authorList>
            <person name="Nagy L.G."/>
            <person name="Riley R."/>
            <person name="Tritt A."/>
            <person name="Adam C."/>
            <person name="Daum C."/>
            <person name="Floudas D."/>
            <person name="Sun H."/>
            <person name="Yadav J.S."/>
            <person name="Pangilinan J."/>
            <person name="Larsson K.H."/>
            <person name="Matsuura K."/>
            <person name="Barry K."/>
            <person name="Labutti K."/>
            <person name="Kuo R."/>
            <person name="Ohm R.A."/>
            <person name="Bhattacharya S.S."/>
            <person name="Shirouzu T."/>
            <person name="Yoshinaga Y."/>
            <person name="Martin F.M."/>
            <person name="Grigoriev I.V."/>
            <person name="Hibbett D.S."/>
        </authorList>
    </citation>
    <scope>NUCLEOTIDE SEQUENCE [LARGE SCALE GENOMIC DNA]</scope>
    <source>
        <strain evidence="2 3">HHB12029</strain>
    </source>
</reference>
<dbReference type="InterPro" id="IPR027417">
    <property type="entry name" value="P-loop_NTPase"/>
</dbReference>
<dbReference type="InterPro" id="IPR036537">
    <property type="entry name" value="Adaptor_Cbl_N_dom_sf"/>
</dbReference>
<dbReference type="InterPro" id="IPR059179">
    <property type="entry name" value="MLKL-like_MCAfunc"/>
</dbReference>
<evidence type="ECO:0000259" key="1">
    <source>
        <dbReference type="Pfam" id="PF20703"/>
    </source>
</evidence>
<dbReference type="Gene3D" id="3.40.50.300">
    <property type="entry name" value="P-loop containing nucleotide triphosphate hydrolases"/>
    <property type="match status" value="1"/>
</dbReference>
<keyword evidence="3" id="KW-1185">Reference proteome</keyword>
<evidence type="ECO:0000313" key="3">
    <source>
        <dbReference type="Proteomes" id="UP000077266"/>
    </source>
</evidence>
<dbReference type="Proteomes" id="UP000077266">
    <property type="component" value="Unassembled WGS sequence"/>
</dbReference>
<dbReference type="PRINTS" id="PR00364">
    <property type="entry name" value="DISEASERSIST"/>
</dbReference>
<dbReference type="InterPro" id="IPR049052">
    <property type="entry name" value="nSTAND1"/>
</dbReference>
<gene>
    <name evidence="2" type="ORF">EXIGLDRAFT_697024</name>
</gene>
<dbReference type="PANTHER" id="PTHR47691">
    <property type="entry name" value="REGULATOR-RELATED"/>
    <property type="match status" value="1"/>
</dbReference>
<dbReference type="EMBL" id="KV426110">
    <property type="protein sequence ID" value="KZV87972.1"/>
    <property type="molecule type" value="Genomic_DNA"/>
</dbReference>
<dbReference type="Pfam" id="PF20703">
    <property type="entry name" value="nSTAND1"/>
    <property type="match status" value="1"/>
</dbReference>
<dbReference type="Gene3D" id="1.25.40.10">
    <property type="entry name" value="Tetratricopeptide repeat domain"/>
    <property type="match status" value="1"/>
</dbReference>
<name>A0A165EYE0_EXIGL</name>
<dbReference type="CDD" id="cd21037">
    <property type="entry name" value="MLKL_NTD"/>
    <property type="match status" value="1"/>
</dbReference>
<dbReference type="PANTHER" id="PTHR47691:SF3">
    <property type="entry name" value="HTH-TYPE TRANSCRIPTIONAL REGULATOR RV0890C-RELATED"/>
    <property type="match status" value="1"/>
</dbReference>
<dbReference type="STRING" id="1314781.A0A165EYE0"/>
<accession>A0A165EYE0</accession>
<protein>
    <recommendedName>
        <fullName evidence="1">Novel STAND NTPase 1 domain-containing protein</fullName>
    </recommendedName>
</protein>
<sequence>MPPPPTTTAIPEGLYGLQAARHLSDLSGVPAVKSLFGVAAVIAESAQNARNNKKACQRLAEMAEETLAVVVTELVGCRDVPQDLLAPILSLERALEAIREYVRVQGQAAFMQRLLLSDSSATKQLQEDLRTALAAFEFKCQVSLQRQLADVHAAQNARLKNVLATLDRQTAAAEKSMRGLGPRPGSDKIQVRPLPPRPAILLGRDAEMQSLLKLLSTSKPAARAAILGPGGMGKSSLAIALLHDEHLAAAFGDHRYFISCESAESAAGLVSELAAHMGIAGRQLRQRVLTALAKDKVLLVLDNFETPWSDFAARVEVEDVLSALAALDSVTLVLTMRGTERPSCVQWSTPVLPPLKPISRDASLQLFVAVSSINAEDSLDDARTLLDLLDDLPLAVNLVARLAAVETPHELLHRWNTEGTSMMRLGDVDRQSCLDTSISLSINSPRLKSVPQALDLLRLLSVLPNGLPPDMQHPHFTAIAKCASALKSSALAYSGEGDRLRVLSPIRAYVLKHHPPSVNLIAPMEGHYLGVAQLSLKVTSLDNQAIMKQLIAEAANVESICSYVLEHMPGVDWPIAVIYQFDNFLYYAGMSSAALLARAFAKAQRPEQKLPVLMRRIVRARNYSDGEKMALEALELARSSNDRAHEAEALWRLGIARAGRPGAMDLIRQGLQIFESLGEQYAFRQGGCLFHLASGALQLDDYEASIVYSEEAIRRFEACDSFSDSMQARTVQVYSRLRLGQFAKAEELANISAQQARLVDDTGVLVSSMVCRADIAVARGDIDDALEFHEAAMALYKRRNDERNYSYAKLNIATLLTTRGELLAARRMLQEGTVGVRDAGTWSEMMVHCVGARVALAEGDLDQATASAHTAIALARQRQAGRMEAFMQQILGDIALEREPCDILSATTSNILSLVLLGRIRNVLYLLPAITRLGKLLAISGEVGTARGVFRWALVWSNKLGMKTVQAECMVGLARLLDASTPSLQRAWEHAGRAAVAACEKRLGVECETRLAALHIME</sequence>
<dbReference type="OrthoDB" id="431454at2759"/>
<dbReference type="SUPFAM" id="SSF48452">
    <property type="entry name" value="TPR-like"/>
    <property type="match status" value="1"/>
</dbReference>
<evidence type="ECO:0000313" key="2">
    <source>
        <dbReference type="EMBL" id="KZV87972.1"/>
    </source>
</evidence>
<dbReference type="SUPFAM" id="SSF52540">
    <property type="entry name" value="P-loop containing nucleoside triphosphate hydrolases"/>
    <property type="match status" value="1"/>
</dbReference>
<dbReference type="GO" id="GO:0007166">
    <property type="term" value="P:cell surface receptor signaling pathway"/>
    <property type="evidence" value="ECO:0007669"/>
    <property type="project" value="InterPro"/>
</dbReference>
<feature type="domain" description="Novel STAND NTPase 1" evidence="1">
    <location>
        <begin position="202"/>
        <end position="345"/>
    </location>
</feature>
<dbReference type="AlphaFoldDB" id="A0A165EYE0"/>